<comment type="caution">
    <text evidence="4">The sequence shown here is derived from an EMBL/GenBank/DDBJ whole genome shotgun (WGS) entry which is preliminary data.</text>
</comment>
<evidence type="ECO:0000313" key="5">
    <source>
        <dbReference type="Proteomes" id="UP000231501"/>
    </source>
</evidence>
<dbReference type="PROSITE" id="PS51318">
    <property type="entry name" value="TAT"/>
    <property type="match status" value="1"/>
</dbReference>
<accession>A0A2G9CD80</accession>
<protein>
    <recommendedName>
        <fullName evidence="6">Major royal jelly protein</fullName>
    </recommendedName>
</protein>
<sequence length="373" mass="39948">MNRRHLKPSARRHPIRGAAALASVLTLGLAALLASPAGAATPGELEVVAELPVRPGNVAPGPGGRLFATVHPLDAPSQAQVIEITGRDSFRPWPTPELQRGTAKASGDRIDTPLGIIADGRGRIWTVDMGLNLGKTRLWAFDADSGQQVHRIELPPEIAPKGSFVQDLVVDDRGGWVYLADIANPGLIAVEIATGRARRFGAHASLQAEPQARMVIAGKAIQFQGQPANVAVNPITLSADHETLFFGAMNGHSWYAVPTRLLRPGVSDADTASAIRRVGPKPVSDGAATDARGRHFFTNVNEGGIDRLGPDGRLVPLVRDPRLDWPDSVHLSDSPWLYISVNQLYKTPAFTGGRDEGKPPYRILRVWSGDAAR</sequence>
<dbReference type="GO" id="GO:0005576">
    <property type="term" value="C:extracellular region"/>
    <property type="evidence" value="ECO:0007669"/>
    <property type="project" value="UniProtKB-SubCell"/>
</dbReference>
<reference evidence="4 5" key="1">
    <citation type="submission" date="2017-11" db="EMBL/GenBank/DDBJ databases">
        <title>Draft genome sequence of Mitsuaria sp. HWN-4.</title>
        <authorList>
            <person name="Gundlapally S.R."/>
        </authorList>
    </citation>
    <scope>NUCLEOTIDE SEQUENCE [LARGE SCALE GENOMIC DNA]</scope>
    <source>
        <strain evidence="4 5">HWN-4</strain>
    </source>
</reference>
<dbReference type="InterPro" id="IPR011042">
    <property type="entry name" value="6-blade_b-propeller_TolB-like"/>
</dbReference>
<organism evidence="4 5">
    <name type="scientific">Roseateles chitinivorans</name>
    <dbReference type="NCBI Taxonomy" id="2917965"/>
    <lineage>
        <taxon>Bacteria</taxon>
        <taxon>Pseudomonadati</taxon>
        <taxon>Pseudomonadota</taxon>
        <taxon>Betaproteobacteria</taxon>
        <taxon>Burkholderiales</taxon>
        <taxon>Sphaerotilaceae</taxon>
        <taxon>Roseateles</taxon>
    </lineage>
</organism>
<feature type="signal peptide" evidence="3">
    <location>
        <begin position="1"/>
        <end position="39"/>
    </location>
</feature>
<evidence type="ECO:0000256" key="1">
    <source>
        <dbReference type="ARBA" id="ARBA00004613"/>
    </source>
</evidence>
<dbReference type="Pfam" id="PF03022">
    <property type="entry name" value="MRJP"/>
    <property type="match status" value="1"/>
</dbReference>
<dbReference type="InterPro" id="IPR017996">
    <property type="entry name" value="MRJP/yellow-related"/>
</dbReference>
<keyword evidence="3" id="KW-0732">Signal</keyword>
<keyword evidence="5" id="KW-1185">Reference proteome</keyword>
<proteinExistence type="predicted"/>
<dbReference type="SUPFAM" id="SSF101898">
    <property type="entry name" value="NHL repeat"/>
    <property type="match status" value="1"/>
</dbReference>
<evidence type="ECO:0000313" key="4">
    <source>
        <dbReference type="EMBL" id="PIM54292.1"/>
    </source>
</evidence>
<evidence type="ECO:0000256" key="3">
    <source>
        <dbReference type="SAM" id="SignalP"/>
    </source>
</evidence>
<dbReference type="PANTHER" id="PTHR10009">
    <property type="entry name" value="PROTEIN YELLOW-RELATED"/>
    <property type="match status" value="1"/>
</dbReference>
<dbReference type="RefSeq" id="WP_099860378.1">
    <property type="nucleotide sequence ID" value="NZ_PEOG01000011.1"/>
</dbReference>
<dbReference type="InterPro" id="IPR006311">
    <property type="entry name" value="TAT_signal"/>
</dbReference>
<comment type="subcellular location">
    <subcellularLocation>
        <location evidence="1">Secreted</location>
    </subcellularLocation>
</comment>
<name>A0A2G9CD80_9BURK</name>
<dbReference type="AlphaFoldDB" id="A0A2G9CD80"/>
<dbReference type="EMBL" id="PEOG01000011">
    <property type="protein sequence ID" value="PIM54292.1"/>
    <property type="molecule type" value="Genomic_DNA"/>
</dbReference>
<dbReference type="Proteomes" id="UP000231501">
    <property type="component" value="Unassembled WGS sequence"/>
</dbReference>
<dbReference type="PANTHER" id="PTHR10009:SF18">
    <property type="entry name" value="PROTEIN YELLOW-LIKE PROTEIN"/>
    <property type="match status" value="1"/>
</dbReference>
<evidence type="ECO:0000256" key="2">
    <source>
        <dbReference type="ARBA" id="ARBA00022525"/>
    </source>
</evidence>
<evidence type="ECO:0008006" key="6">
    <source>
        <dbReference type="Google" id="ProtNLM"/>
    </source>
</evidence>
<dbReference type="Gene3D" id="2.120.10.30">
    <property type="entry name" value="TolB, C-terminal domain"/>
    <property type="match status" value="1"/>
</dbReference>
<dbReference type="OrthoDB" id="9797664at2"/>
<gene>
    <name evidence="4" type="ORF">CS062_05130</name>
</gene>
<feature type="chain" id="PRO_5013681495" description="Major royal jelly protein" evidence="3">
    <location>
        <begin position="40"/>
        <end position="373"/>
    </location>
</feature>
<keyword evidence="2" id="KW-0964">Secreted</keyword>